<keyword evidence="3" id="KW-1185">Reference proteome</keyword>
<dbReference type="Proteomes" id="UP000030765">
    <property type="component" value="Unassembled WGS sequence"/>
</dbReference>
<reference evidence="2" key="2">
    <citation type="submission" date="2020-05" db="UniProtKB">
        <authorList>
            <consortium name="EnsemblMetazoa"/>
        </authorList>
    </citation>
    <scope>IDENTIFICATION</scope>
</reference>
<proteinExistence type="predicted"/>
<name>A0A084W3N8_ANOSI</name>
<organism evidence="1">
    <name type="scientific">Anopheles sinensis</name>
    <name type="common">Mosquito</name>
    <dbReference type="NCBI Taxonomy" id="74873"/>
    <lineage>
        <taxon>Eukaryota</taxon>
        <taxon>Metazoa</taxon>
        <taxon>Ecdysozoa</taxon>
        <taxon>Arthropoda</taxon>
        <taxon>Hexapoda</taxon>
        <taxon>Insecta</taxon>
        <taxon>Pterygota</taxon>
        <taxon>Neoptera</taxon>
        <taxon>Endopterygota</taxon>
        <taxon>Diptera</taxon>
        <taxon>Nematocera</taxon>
        <taxon>Culicoidea</taxon>
        <taxon>Culicidae</taxon>
        <taxon>Anophelinae</taxon>
        <taxon>Anopheles</taxon>
    </lineage>
</organism>
<dbReference type="EnsemblMetazoa" id="ASIC012743-RA">
    <property type="protein sequence ID" value="ASIC012743-PA"/>
    <property type="gene ID" value="ASIC012743"/>
</dbReference>
<accession>A0A084W3N8</accession>
<dbReference type="AlphaFoldDB" id="A0A084W3N8"/>
<evidence type="ECO:0000313" key="2">
    <source>
        <dbReference type="EnsemblMetazoa" id="ASIC012743-PA"/>
    </source>
</evidence>
<reference evidence="1 3" key="1">
    <citation type="journal article" date="2014" name="BMC Genomics">
        <title>Genome sequence of Anopheles sinensis provides insight into genetics basis of mosquito competence for malaria parasites.</title>
        <authorList>
            <person name="Zhou D."/>
            <person name="Zhang D."/>
            <person name="Ding G."/>
            <person name="Shi L."/>
            <person name="Hou Q."/>
            <person name="Ye Y."/>
            <person name="Xu Y."/>
            <person name="Zhou H."/>
            <person name="Xiong C."/>
            <person name="Li S."/>
            <person name="Yu J."/>
            <person name="Hong S."/>
            <person name="Yu X."/>
            <person name="Zou P."/>
            <person name="Chen C."/>
            <person name="Chang X."/>
            <person name="Wang W."/>
            <person name="Lv Y."/>
            <person name="Sun Y."/>
            <person name="Ma L."/>
            <person name="Shen B."/>
            <person name="Zhu C."/>
        </authorList>
    </citation>
    <scope>NUCLEOTIDE SEQUENCE [LARGE SCALE GENOMIC DNA]</scope>
</reference>
<gene>
    <name evidence="1" type="ORF">ZHAS_00012743</name>
</gene>
<protein>
    <submittedName>
        <fullName evidence="1 2">Uncharacterized protein</fullName>
    </submittedName>
</protein>
<evidence type="ECO:0000313" key="1">
    <source>
        <dbReference type="EMBL" id="KFB44832.1"/>
    </source>
</evidence>
<dbReference type="EMBL" id="ATLV01020066">
    <property type="status" value="NOT_ANNOTATED_CDS"/>
    <property type="molecule type" value="Genomic_DNA"/>
</dbReference>
<sequence length="103" mass="11514">MRTTGRTGGWTVLSCSGSSWNDGKLIAKATLPDGRLPKRGVNFIVNIIDRDVARSKRHETTAARKIDGHMIDRLVAEVIGWMDGWDRHSSPNVKLQDKVLVYL</sequence>
<dbReference type="EMBL" id="KE525293">
    <property type="protein sequence ID" value="KFB44832.1"/>
    <property type="molecule type" value="Genomic_DNA"/>
</dbReference>
<evidence type="ECO:0000313" key="3">
    <source>
        <dbReference type="Proteomes" id="UP000030765"/>
    </source>
</evidence>
<dbReference type="VEuPathDB" id="VectorBase:ASIC012743"/>